<keyword evidence="2" id="KW-1185">Reference proteome</keyword>
<gene>
    <name evidence="1" type="ORF">GCM10012282_18980</name>
</gene>
<reference evidence="1" key="1">
    <citation type="journal article" date="2014" name="Int. J. Syst. Evol. Microbiol.">
        <title>Complete genome sequence of Corynebacterium casei LMG S-19264T (=DSM 44701T), isolated from a smear-ripened cheese.</title>
        <authorList>
            <consortium name="US DOE Joint Genome Institute (JGI-PGF)"/>
            <person name="Walter F."/>
            <person name="Albersmeier A."/>
            <person name="Kalinowski J."/>
            <person name="Ruckert C."/>
        </authorList>
    </citation>
    <scope>NUCLEOTIDE SEQUENCE</scope>
    <source>
        <strain evidence="1">CGMCC 4.7272</strain>
    </source>
</reference>
<accession>A0A917NRE9</accession>
<dbReference type="EMBL" id="BMMU01000004">
    <property type="protein sequence ID" value="GGJ22708.1"/>
    <property type="molecule type" value="Genomic_DNA"/>
</dbReference>
<organism evidence="1 2">
    <name type="scientific">Streptomyces lacrimifluminis</name>
    <dbReference type="NCBI Taxonomy" id="1500077"/>
    <lineage>
        <taxon>Bacteria</taxon>
        <taxon>Bacillati</taxon>
        <taxon>Actinomycetota</taxon>
        <taxon>Actinomycetes</taxon>
        <taxon>Kitasatosporales</taxon>
        <taxon>Streptomycetaceae</taxon>
        <taxon>Streptomyces</taxon>
    </lineage>
</organism>
<dbReference type="RefSeq" id="WP_189146809.1">
    <property type="nucleotide sequence ID" value="NZ_BAABER010000001.1"/>
</dbReference>
<reference evidence="1" key="2">
    <citation type="submission" date="2020-09" db="EMBL/GenBank/DDBJ databases">
        <authorList>
            <person name="Sun Q."/>
            <person name="Zhou Y."/>
        </authorList>
    </citation>
    <scope>NUCLEOTIDE SEQUENCE</scope>
    <source>
        <strain evidence="1">CGMCC 4.7272</strain>
    </source>
</reference>
<dbReference type="Proteomes" id="UP000625682">
    <property type="component" value="Unassembled WGS sequence"/>
</dbReference>
<comment type="caution">
    <text evidence="1">The sequence shown here is derived from an EMBL/GenBank/DDBJ whole genome shotgun (WGS) entry which is preliminary data.</text>
</comment>
<evidence type="ECO:0000313" key="1">
    <source>
        <dbReference type="EMBL" id="GGJ22708.1"/>
    </source>
</evidence>
<proteinExistence type="predicted"/>
<name>A0A917NRE9_9ACTN</name>
<dbReference type="AlphaFoldDB" id="A0A917NRE9"/>
<sequence length="105" mass="11165">MTRTPQDTFRSDQTLAAARDAAADPSLVPVAITPANGEQCTWCDCPDGPNSPHNQRGYRCPGCQATAKNVVSTFTGPDIRYDFPACERHTTDIVASVAQVVGGAR</sequence>
<protein>
    <submittedName>
        <fullName evidence="1">Uncharacterized protein</fullName>
    </submittedName>
</protein>
<evidence type="ECO:0000313" key="2">
    <source>
        <dbReference type="Proteomes" id="UP000625682"/>
    </source>
</evidence>